<dbReference type="SUPFAM" id="SSF74653">
    <property type="entry name" value="TolA/TonB C-terminal domain"/>
    <property type="match status" value="1"/>
</dbReference>
<dbReference type="GO" id="GO:0016020">
    <property type="term" value="C:membrane"/>
    <property type="evidence" value="ECO:0007669"/>
    <property type="project" value="UniProtKB-SubCell"/>
</dbReference>
<evidence type="ECO:0000313" key="8">
    <source>
        <dbReference type="EMBL" id="BAO84240.1"/>
    </source>
</evidence>
<dbReference type="Pfam" id="PF03544">
    <property type="entry name" value="TonB_C"/>
    <property type="match status" value="1"/>
</dbReference>
<keyword evidence="3" id="KW-1133">Transmembrane helix</keyword>
<gene>
    <name evidence="8" type="ORF">SMCB_2012</name>
</gene>
<evidence type="ECO:0000313" key="9">
    <source>
        <dbReference type="Proteomes" id="UP000066014"/>
    </source>
</evidence>
<keyword evidence="2" id="KW-0812">Transmembrane</keyword>
<dbReference type="HOGENOM" id="CLU_052089_0_0_4"/>
<keyword evidence="4" id="KW-0472">Membrane</keyword>
<feature type="signal peptide" evidence="6">
    <location>
        <begin position="1"/>
        <end position="25"/>
    </location>
</feature>
<evidence type="ECO:0000259" key="7">
    <source>
        <dbReference type="PROSITE" id="PS52015"/>
    </source>
</evidence>
<evidence type="ECO:0000256" key="1">
    <source>
        <dbReference type="ARBA" id="ARBA00004167"/>
    </source>
</evidence>
<evidence type="ECO:0000256" key="2">
    <source>
        <dbReference type="ARBA" id="ARBA00022692"/>
    </source>
</evidence>
<dbReference type="AlphaFoldDB" id="A0A060NSA4"/>
<dbReference type="OrthoDB" id="9803361at2"/>
<comment type="subcellular location">
    <subcellularLocation>
        <location evidence="1">Membrane</location>
        <topology evidence="1">Single-pass membrane protein</topology>
    </subcellularLocation>
</comment>
<dbReference type="STRING" id="1458426.SMCB_2012"/>
<keyword evidence="9" id="KW-1185">Reference proteome</keyword>
<reference evidence="8 9" key="1">
    <citation type="journal article" date="2014" name="Nat. Commun.">
        <title>Physiological and genomic features of highly alkaliphilic hydrogen-utilizing Betaproteobacteria from a continental serpentinizing site.</title>
        <authorList>
            <person name="Suzuki S."/>
            <person name="Kuenen J.G."/>
            <person name="Schipper K."/>
            <person name="van der Velde S."/>
            <person name="Ishii S."/>
            <person name="Wu A."/>
            <person name="Sorokin D.Y."/>
            <person name="Tenney A."/>
            <person name="Meng X.Y."/>
            <person name="Morrill P.L."/>
            <person name="Kamagata Y."/>
            <person name="Muyzer G."/>
            <person name="Nealson K.H."/>
        </authorList>
    </citation>
    <scope>NUCLEOTIDE SEQUENCE [LARGE SCALE GENOMIC DNA]</scope>
    <source>
        <strain evidence="8 9">B1</strain>
    </source>
</reference>
<sequence length="287" mass="31785">MKLWRFLGSISTLHLALAVSLLAHAAVLTVQIVHPQGLQRVWHDTPLDVVLVNARAPQAPERAQAIAQANLAGGGEADAGRATSPLPPAVIERSGDALQEQQRRLQDMQVQQTRMLAQLRQQVATLAPLNAAQAQADPQALAQEERRLALLKALAEIEQRVNEQNERPRKRYLGPATREAVYAIYYDQLRRRIEDHGTANFPHIQGRKLYGELSMAITVNHDGRVLDTEVVQGSGQPALDSRAEAIVHSLSFGPFTSAMRRQADQIVVVSRFRFSRDETLQTRVGSQ</sequence>
<dbReference type="RefSeq" id="WP_045536731.1">
    <property type="nucleotide sequence ID" value="NZ_AP014569.1"/>
</dbReference>
<dbReference type="KEGG" id="cbab:SMCB_2012"/>
<name>A0A060NSA4_9BURK</name>
<protein>
    <submittedName>
        <fullName evidence="8">Periplasmic protein TonB, links inner and outer membranes</fullName>
    </submittedName>
</protein>
<dbReference type="PROSITE" id="PS52015">
    <property type="entry name" value="TONB_CTD"/>
    <property type="match status" value="1"/>
</dbReference>
<evidence type="ECO:0000256" key="3">
    <source>
        <dbReference type="ARBA" id="ARBA00022989"/>
    </source>
</evidence>
<evidence type="ECO:0000256" key="6">
    <source>
        <dbReference type="SAM" id="SignalP"/>
    </source>
</evidence>
<feature type="chain" id="PRO_5001585085" evidence="6">
    <location>
        <begin position="26"/>
        <end position="287"/>
    </location>
</feature>
<feature type="coiled-coil region" evidence="5">
    <location>
        <begin position="91"/>
        <end position="118"/>
    </location>
</feature>
<accession>A0A060NSA4</accession>
<keyword evidence="5" id="KW-0175">Coiled coil</keyword>
<dbReference type="EMBL" id="AP014569">
    <property type="protein sequence ID" value="BAO84240.1"/>
    <property type="molecule type" value="Genomic_DNA"/>
</dbReference>
<evidence type="ECO:0000256" key="5">
    <source>
        <dbReference type="SAM" id="Coils"/>
    </source>
</evidence>
<dbReference type="NCBIfam" id="TIGR01352">
    <property type="entry name" value="tonB_Cterm"/>
    <property type="match status" value="1"/>
</dbReference>
<feature type="domain" description="TonB C-terminal" evidence="7">
    <location>
        <begin position="185"/>
        <end position="281"/>
    </location>
</feature>
<organism evidence="8 9">
    <name type="scientific">Serpentinimonas maccroryi</name>
    <dbReference type="NCBI Taxonomy" id="1458426"/>
    <lineage>
        <taxon>Bacteria</taxon>
        <taxon>Pseudomonadati</taxon>
        <taxon>Pseudomonadota</taxon>
        <taxon>Betaproteobacteria</taxon>
        <taxon>Burkholderiales</taxon>
        <taxon>Comamonadaceae</taxon>
        <taxon>Serpentinimonas</taxon>
    </lineage>
</organism>
<proteinExistence type="predicted"/>
<dbReference type="InterPro" id="IPR006260">
    <property type="entry name" value="TonB/TolA_C"/>
</dbReference>
<dbReference type="GO" id="GO:0055085">
    <property type="term" value="P:transmembrane transport"/>
    <property type="evidence" value="ECO:0007669"/>
    <property type="project" value="InterPro"/>
</dbReference>
<dbReference type="InterPro" id="IPR037682">
    <property type="entry name" value="TonB_C"/>
</dbReference>
<keyword evidence="6" id="KW-0732">Signal</keyword>
<dbReference type="Proteomes" id="UP000066014">
    <property type="component" value="Chromosome"/>
</dbReference>
<evidence type="ECO:0000256" key="4">
    <source>
        <dbReference type="ARBA" id="ARBA00023136"/>
    </source>
</evidence>
<dbReference type="Gene3D" id="3.30.1150.10">
    <property type="match status" value="1"/>
</dbReference>